<keyword evidence="1" id="KW-0285">Flavoprotein</keyword>
<protein>
    <recommendedName>
        <fullName evidence="4">FAD-binding domain-containing protein</fullName>
    </recommendedName>
</protein>
<gene>
    <name evidence="5" type="ORF">SLS63_009549</name>
</gene>
<dbReference type="PANTHER" id="PTHR43004">
    <property type="entry name" value="TRK SYSTEM POTASSIUM UPTAKE PROTEIN"/>
    <property type="match status" value="1"/>
</dbReference>
<dbReference type="InterPro" id="IPR036188">
    <property type="entry name" value="FAD/NAD-bd_sf"/>
</dbReference>
<organism evidence="5 6">
    <name type="scientific">Diaporthe eres</name>
    <name type="common">Phomopsis oblonga</name>
    <dbReference type="NCBI Taxonomy" id="83184"/>
    <lineage>
        <taxon>Eukaryota</taxon>
        <taxon>Fungi</taxon>
        <taxon>Dikarya</taxon>
        <taxon>Ascomycota</taxon>
        <taxon>Pezizomycotina</taxon>
        <taxon>Sordariomycetes</taxon>
        <taxon>Sordariomycetidae</taxon>
        <taxon>Diaporthales</taxon>
        <taxon>Diaporthaceae</taxon>
        <taxon>Diaporthe</taxon>
        <taxon>Diaporthe eres species complex</taxon>
    </lineage>
</organism>
<dbReference type="EMBL" id="JAKNSF020000071">
    <property type="protein sequence ID" value="KAK7721435.1"/>
    <property type="molecule type" value="Genomic_DNA"/>
</dbReference>
<keyword evidence="3" id="KW-0560">Oxidoreductase</keyword>
<evidence type="ECO:0000256" key="3">
    <source>
        <dbReference type="ARBA" id="ARBA00023002"/>
    </source>
</evidence>
<keyword evidence="6" id="KW-1185">Reference proteome</keyword>
<dbReference type="Proteomes" id="UP001430848">
    <property type="component" value="Unassembled WGS sequence"/>
</dbReference>
<dbReference type="Gene3D" id="3.50.50.60">
    <property type="entry name" value="FAD/NAD(P)-binding domain"/>
    <property type="match status" value="1"/>
</dbReference>
<accession>A0ABR1NZD5</accession>
<name>A0ABR1NZD5_DIAER</name>
<dbReference type="Pfam" id="PF01494">
    <property type="entry name" value="FAD_binding_3"/>
    <property type="match status" value="1"/>
</dbReference>
<comment type="caution">
    <text evidence="5">The sequence shown here is derived from an EMBL/GenBank/DDBJ whole genome shotgun (WGS) entry which is preliminary data.</text>
</comment>
<dbReference type="PANTHER" id="PTHR43004:SF8">
    <property type="entry name" value="FAD-BINDING DOMAIN-CONTAINING PROTEIN-RELATED"/>
    <property type="match status" value="1"/>
</dbReference>
<proteinExistence type="predicted"/>
<dbReference type="InterPro" id="IPR050641">
    <property type="entry name" value="RIFMO-like"/>
</dbReference>
<evidence type="ECO:0000256" key="2">
    <source>
        <dbReference type="ARBA" id="ARBA00022827"/>
    </source>
</evidence>
<dbReference type="Gene3D" id="3.30.9.10">
    <property type="entry name" value="D-Amino Acid Oxidase, subunit A, domain 2"/>
    <property type="match status" value="1"/>
</dbReference>
<evidence type="ECO:0000256" key="1">
    <source>
        <dbReference type="ARBA" id="ARBA00022630"/>
    </source>
</evidence>
<dbReference type="SUPFAM" id="SSF51905">
    <property type="entry name" value="FAD/NAD(P)-binding domain"/>
    <property type="match status" value="1"/>
</dbReference>
<dbReference type="Gene3D" id="3.40.30.120">
    <property type="match status" value="1"/>
</dbReference>
<dbReference type="PRINTS" id="PR00420">
    <property type="entry name" value="RNGMNOXGNASE"/>
</dbReference>
<evidence type="ECO:0000313" key="5">
    <source>
        <dbReference type="EMBL" id="KAK7721435.1"/>
    </source>
</evidence>
<evidence type="ECO:0000313" key="6">
    <source>
        <dbReference type="Proteomes" id="UP001430848"/>
    </source>
</evidence>
<feature type="domain" description="FAD-binding" evidence="4">
    <location>
        <begin position="4"/>
        <end position="109"/>
    </location>
</feature>
<reference evidence="5 6" key="1">
    <citation type="submission" date="2024-02" db="EMBL/GenBank/DDBJ databases">
        <title>De novo assembly and annotation of 12 fungi associated with fruit tree decline syndrome in Ontario, Canada.</title>
        <authorList>
            <person name="Sulman M."/>
            <person name="Ellouze W."/>
            <person name="Ilyukhin E."/>
        </authorList>
    </citation>
    <scope>NUCLEOTIDE SEQUENCE [LARGE SCALE GENOMIC DNA]</scope>
    <source>
        <strain evidence="5 6">M169</strain>
    </source>
</reference>
<sequence>MAHPELVACVREFVGDDNLEVEILAIDPWAVRESVAEHYAKAGSDAYILGDAAHRHPPTYGLGSNTCIQDAYNLVWKTAFVLKGIAGHSLLDSFSQERQPVGADLVRESNDQIKANSDIWEALGMRASSPEAGVREVAELADASASGSARRAKLHKALETKRQELESLGLAYNQWYSSKAVYLEDELEPRSLLNGDPVVEVQISTFPGSRLPHV</sequence>
<dbReference type="InterPro" id="IPR002938">
    <property type="entry name" value="FAD-bd"/>
</dbReference>
<keyword evidence="2" id="KW-0274">FAD</keyword>
<evidence type="ECO:0000259" key="4">
    <source>
        <dbReference type="Pfam" id="PF01494"/>
    </source>
</evidence>